<comment type="caution">
    <text evidence="3">The sequence shown here is derived from an EMBL/GenBank/DDBJ whole genome shotgun (WGS) entry which is preliminary data.</text>
</comment>
<dbReference type="Proteomes" id="UP000305674">
    <property type="component" value="Unassembled WGS sequence"/>
</dbReference>
<dbReference type="AlphaFoldDB" id="A0A4U1BE26"/>
<accession>A0A4U1BE26</accession>
<organism evidence="3 4">
    <name type="scientific">Ferrimonas sediminicola</name>
    <dbReference type="NCBI Taxonomy" id="2569538"/>
    <lineage>
        <taxon>Bacteria</taxon>
        <taxon>Pseudomonadati</taxon>
        <taxon>Pseudomonadota</taxon>
        <taxon>Gammaproteobacteria</taxon>
        <taxon>Alteromonadales</taxon>
        <taxon>Ferrimonadaceae</taxon>
        <taxon>Ferrimonas</taxon>
    </lineage>
</organism>
<proteinExistence type="predicted"/>
<name>A0A4U1BE26_9GAMM</name>
<dbReference type="OrthoDB" id="4146344at2"/>
<reference evidence="3 4" key="1">
    <citation type="submission" date="2019-04" db="EMBL/GenBank/DDBJ databases">
        <authorList>
            <person name="Hwang J.C."/>
        </authorList>
    </citation>
    <scope>NUCLEOTIDE SEQUENCE [LARGE SCALE GENOMIC DNA]</scope>
    <source>
        <strain evidence="3 4">IMCC35001</strain>
    </source>
</reference>
<evidence type="ECO:0000313" key="4">
    <source>
        <dbReference type="Proteomes" id="UP000305674"/>
    </source>
</evidence>
<dbReference type="Gene3D" id="1.10.150.690">
    <property type="entry name" value="DUF2063"/>
    <property type="match status" value="1"/>
</dbReference>
<dbReference type="RefSeq" id="WP_136853257.1">
    <property type="nucleotide sequence ID" value="NZ_SWCI01000005.1"/>
</dbReference>
<keyword evidence="4" id="KW-1185">Reference proteome</keyword>
<evidence type="ECO:0000259" key="1">
    <source>
        <dbReference type="Pfam" id="PF09836"/>
    </source>
</evidence>
<protein>
    <submittedName>
        <fullName evidence="3">DUF2063 domain-containing protein</fullName>
    </submittedName>
</protein>
<feature type="domain" description="NGO1945-like C-terminal" evidence="2">
    <location>
        <begin position="145"/>
        <end position="237"/>
    </location>
</feature>
<evidence type="ECO:0000259" key="2">
    <source>
        <dbReference type="Pfam" id="PF22106"/>
    </source>
</evidence>
<dbReference type="InterPro" id="IPR054098">
    <property type="entry name" value="NGO1945-like_C"/>
</dbReference>
<dbReference type="InterPro" id="IPR044922">
    <property type="entry name" value="DUF2063_N_sf"/>
</dbReference>
<dbReference type="Pfam" id="PF09836">
    <property type="entry name" value="DUF2063"/>
    <property type="match status" value="1"/>
</dbReference>
<dbReference type="Gene3D" id="3.90.930.50">
    <property type="match status" value="1"/>
</dbReference>
<dbReference type="Pfam" id="PF22106">
    <property type="entry name" value="NGO1945_C"/>
    <property type="match status" value="1"/>
</dbReference>
<dbReference type="EMBL" id="SWCI01000005">
    <property type="protein sequence ID" value="TKB49065.1"/>
    <property type="molecule type" value="Genomic_DNA"/>
</dbReference>
<sequence length="247" mass="27907">MNDFKARQNAFMAHIRDPSAPRPAGIPAERMAVYRELMLNNIGTFVDSGFPVLRSLYQEAQWLALQQAFFASHDSHSPLFVDIAAEFLLFLKGWEPRPCDPPYLEALAAYEYLELKLDVMPEALHQQPLSIDDDLYRVPLLRNQVLEVGDYPYPVHQVSRHNPKVDPAHTLLLVYRNRDLDIAFMAINPMTRALLDALDPLQPVCADALILSMQGQFPQFEAQVIEQGVIQILAQMARAGVVVKPCS</sequence>
<feature type="domain" description="Putative DNA-binding" evidence="1">
    <location>
        <begin position="7"/>
        <end position="91"/>
    </location>
</feature>
<evidence type="ECO:0000313" key="3">
    <source>
        <dbReference type="EMBL" id="TKB49065.1"/>
    </source>
</evidence>
<gene>
    <name evidence="3" type="ORF">FCL40_10520</name>
</gene>
<dbReference type="InterPro" id="IPR018640">
    <property type="entry name" value="DUF2063"/>
</dbReference>